<gene>
    <name evidence="1" type="ORF">PUN28_008688</name>
</gene>
<evidence type="ECO:0000313" key="2">
    <source>
        <dbReference type="Proteomes" id="UP001430953"/>
    </source>
</evidence>
<dbReference type="AlphaFoldDB" id="A0AAW2G3U0"/>
<evidence type="ECO:0000313" key="1">
    <source>
        <dbReference type="EMBL" id="KAL0121177.1"/>
    </source>
</evidence>
<reference evidence="1 2" key="1">
    <citation type="submission" date="2023-03" db="EMBL/GenBank/DDBJ databases">
        <title>High recombination rates correlate with genetic variation in Cardiocondyla obscurior ants.</title>
        <authorList>
            <person name="Errbii M."/>
        </authorList>
    </citation>
    <scope>NUCLEOTIDE SEQUENCE [LARGE SCALE GENOMIC DNA]</scope>
    <source>
        <strain evidence="1">Alpha-2009</strain>
        <tissue evidence="1">Whole body</tissue>
    </source>
</reference>
<sequence length="140" mass="16226">MSFVRVCFAASTRNEARRFISFDEIGTLRKLHRLRNTRKASETSCRNEGSLFCVSAPRSALRLLQKFDPRYFYAEAIALRRAPSRPIIWRQTPARHRDRRSRALDAGNLSCESPRLRVMRDLSANKVREVNIINDLLGAY</sequence>
<dbReference type="EMBL" id="JADYXP020000007">
    <property type="protein sequence ID" value="KAL0121177.1"/>
    <property type="molecule type" value="Genomic_DNA"/>
</dbReference>
<keyword evidence="2" id="KW-1185">Reference proteome</keyword>
<dbReference type="Proteomes" id="UP001430953">
    <property type="component" value="Unassembled WGS sequence"/>
</dbReference>
<organism evidence="1 2">
    <name type="scientific">Cardiocondyla obscurior</name>
    <dbReference type="NCBI Taxonomy" id="286306"/>
    <lineage>
        <taxon>Eukaryota</taxon>
        <taxon>Metazoa</taxon>
        <taxon>Ecdysozoa</taxon>
        <taxon>Arthropoda</taxon>
        <taxon>Hexapoda</taxon>
        <taxon>Insecta</taxon>
        <taxon>Pterygota</taxon>
        <taxon>Neoptera</taxon>
        <taxon>Endopterygota</taxon>
        <taxon>Hymenoptera</taxon>
        <taxon>Apocrita</taxon>
        <taxon>Aculeata</taxon>
        <taxon>Formicoidea</taxon>
        <taxon>Formicidae</taxon>
        <taxon>Myrmicinae</taxon>
        <taxon>Cardiocondyla</taxon>
    </lineage>
</organism>
<accession>A0AAW2G3U0</accession>
<comment type="caution">
    <text evidence="1">The sequence shown here is derived from an EMBL/GenBank/DDBJ whole genome shotgun (WGS) entry which is preliminary data.</text>
</comment>
<protein>
    <submittedName>
        <fullName evidence="1">Uncharacterized protein</fullName>
    </submittedName>
</protein>
<proteinExistence type="predicted"/>
<name>A0AAW2G3U0_9HYME</name>